<dbReference type="Pfam" id="PF00069">
    <property type="entry name" value="Pkinase"/>
    <property type="match status" value="1"/>
</dbReference>
<dbReference type="GO" id="GO:0005524">
    <property type="term" value="F:ATP binding"/>
    <property type="evidence" value="ECO:0007669"/>
    <property type="project" value="InterPro"/>
</dbReference>
<feature type="region of interest" description="Disordered" evidence="1">
    <location>
        <begin position="389"/>
        <end position="430"/>
    </location>
</feature>
<dbReference type="Gene3D" id="1.10.510.10">
    <property type="entry name" value="Transferase(Phosphotransferase) domain 1"/>
    <property type="match status" value="1"/>
</dbReference>
<protein>
    <submittedName>
        <fullName evidence="3">Protein kinase domain protein</fullName>
    </submittedName>
</protein>
<dbReference type="AlphaFoldDB" id="A0A1X7AQ13"/>
<dbReference type="PROSITE" id="PS50011">
    <property type="entry name" value="PROTEIN_KINASE_DOM"/>
    <property type="match status" value="1"/>
</dbReference>
<dbReference type="SUPFAM" id="SSF56112">
    <property type="entry name" value="Protein kinase-like (PK-like)"/>
    <property type="match status" value="1"/>
</dbReference>
<dbReference type="GO" id="GO:0004674">
    <property type="term" value="F:protein serine/threonine kinase activity"/>
    <property type="evidence" value="ECO:0007669"/>
    <property type="project" value="TreeGrafter"/>
</dbReference>
<proteinExistence type="predicted"/>
<sequence>MNSALTGAGAATSPTRSAGQVPAGSTEQSVFYKGRFSRLVLVTDRKIPSSSDNQFIYKVPLNWVPPSYDTNTTDQKILKAVSARTEDTRNVKQHEKELSFLKRLRHENICILAEGPIVDAAAICHLYHPYVLQNLLDDFDETGTRVSPASLGNKEVSGEIGPVDIDYKILNQLCIGLRYLHGYNIIHGAVCPANILITDRGVIKITDLSDAATTGEEFSKHDNESVELAYLSPDRGASLATHRTVHAAEIHDWWAAGIVGLQIYKRKSHVLAATVSDVTAETFLCSTSRATITEVVEQSLAKIKAELDEKHQTITLRVQKERESTNGKDVVVSYNKGLAKAMESDLKYFEMPTVFLKKWLINAPEEYGFSHGASATKLNFSLKQPPFPNLAYTEKEPPVDKPTRPLVPDTPEPAGSEKQKKSWMEDLQYV</sequence>
<dbReference type="SMART" id="SM00220">
    <property type="entry name" value="S_TKc"/>
    <property type="match status" value="1"/>
</dbReference>
<dbReference type="GO" id="GO:0005737">
    <property type="term" value="C:cytoplasm"/>
    <property type="evidence" value="ECO:0007669"/>
    <property type="project" value="TreeGrafter"/>
</dbReference>
<gene>
    <name evidence="3" type="ORF">EHSB41UT_04005</name>
</gene>
<dbReference type="InterPro" id="IPR000719">
    <property type="entry name" value="Prot_kinase_dom"/>
</dbReference>
<dbReference type="InterPro" id="IPR011009">
    <property type="entry name" value="Kinase-like_dom_sf"/>
</dbReference>
<keyword evidence="3" id="KW-0808">Transferase</keyword>
<feature type="compositionally biased region" description="Basic and acidic residues" evidence="1">
    <location>
        <begin position="393"/>
        <end position="403"/>
    </location>
</feature>
<dbReference type="EMBL" id="FWPT01000011">
    <property type="protein sequence ID" value="SMA50212.1"/>
    <property type="molecule type" value="Genomic_DNA"/>
</dbReference>
<reference evidence="3 4" key="1">
    <citation type="submission" date="2017-03" db="EMBL/GenBank/DDBJ databases">
        <authorList>
            <person name="Afonso C.L."/>
            <person name="Miller P.J."/>
            <person name="Scott M.A."/>
            <person name="Spackman E."/>
            <person name="Goraichik I."/>
            <person name="Dimitrov K.M."/>
            <person name="Suarez D.L."/>
            <person name="Swayne D.E."/>
        </authorList>
    </citation>
    <scope>NUCLEOTIDE SEQUENCE [LARGE SCALE GENOMIC DNA]</scope>
    <source>
        <strain evidence="3">SB41UT1</strain>
    </source>
</reference>
<accession>A0A1X7AQ13</accession>
<dbReference type="PANTHER" id="PTHR24361">
    <property type="entry name" value="MITOGEN-ACTIVATED KINASE KINASE KINASE"/>
    <property type="match status" value="1"/>
</dbReference>
<evidence type="ECO:0000313" key="3">
    <source>
        <dbReference type="EMBL" id="SMA50212.1"/>
    </source>
</evidence>
<evidence type="ECO:0000313" key="4">
    <source>
        <dbReference type="Proteomes" id="UP000196573"/>
    </source>
</evidence>
<name>A0A1X7AQ13_9GAMM</name>
<feature type="domain" description="Protein kinase" evidence="2">
    <location>
        <begin position="25"/>
        <end position="314"/>
    </location>
</feature>
<evidence type="ECO:0000256" key="1">
    <source>
        <dbReference type="SAM" id="MobiDB-lite"/>
    </source>
</evidence>
<keyword evidence="4" id="KW-1185">Reference proteome</keyword>
<dbReference type="Proteomes" id="UP000196573">
    <property type="component" value="Unassembled WGS sequence"/>
</dbReference>
<feature type="compositionally biased region" description="Polar residues" evidence="1">
    <location>
        <begin position="12"/>
        <end position="24"/>
    </location>
</feature>
<dbReference type="OrthoDB" id="9801841at2"/>
<feature type="compositionally biased region" description="Basic and acidic residues" evidence="1">
    <location>
        <begin position="415"/>
        <end position="424"/>
    </location>
</feature>
<feature type="region of interest" description="Disordered" evidence="1">
    <location>
        <begin position="1"/>
        <end position="24"/>
    </location>
</feature>
<dbReference type="RefSeq" id="WP_087112655.1">
    <property type="nucleotide sequence ID" value="NZ_CBCSCN010000013.1"/>
</dbReference>
<dbReference type="InterPro" id="IPR053235">
    <property type="entry name" value="Ser_Thr_kinase"/>
</dbReference>
<organism evidence="3 4">
    <name type="scientific">Parendozoicomonas haliclonae</name>
    <dbReference type="NCBI Taxonomy" id="1960125"/>
    <lineage>
        <taxon>Bacteria</taxon>
        <taxon>Pseudomonadati</taxon>
        <taxon>Pseudomonadota</taxon>
        <taxon>Gammaproteobacteria</taxon>
        <taxon>Oceanospirillales</taxon>
        <taxon>Endozoicomonadaceae</taxon>
        <taxon>Parendozoicomonas</taxon>
    </lineage>
</organism>
<evidence type="ECO:0000259" key="2">
    <source>
        <dbReference type="PROSITE" id="PS50011"/>
    </source>
</evidence>
<keyword evidence="3" id="KW-0418">Kinase</keyword>